<name>A0AA39ZGW5_9PEZI</name>
<evidence type="ECO:0000256" key="7">
    <source>
        <dbReference type="ARBA" id="ARBA00023125"/>
    </source>
</evidence>
<dbReference type="SMART" id="SM00976">
    <property type="entry name" value="Telo_bind"/>
    <property type="match status" value="1"/>
</dbReference>
<feature type="compositionally biased region" description="Basic and acidic residues" evidence="9">
    <location>
        <begin position="605"/>
        <end position="619"/>
    </location>
</feature>
<dbReference type="PANTHER" id="PTHR14513:SF0">
    <property type="entry name" value="PROTECTION OF TELOMERES PROTEIN 1"/>
    <property type="match status" value="1"/>
</dbReference>
<dbReference type="InterPro" id="IPR012340">
    <property type="entry name" value="NA-bd_OB-fold"/>
</dbReference>
<feature type="compositionally biased region" description="Acidic residues" evidence="9">
    <location>
        <begin position="515"/>
        <end position="527"/>
    </location>
</feature>
<keyword evidence="7" id="KW-0238">DNA-binding</keyword>
<feature type="region of interest" description="Disordered" evidence="9">
    <location>
        <begin position="605"/>
        <end position="659"/>
    </location>
</feature>
<dbReference type="GO" id="GO:0032210">
    <property type="term" value="P:regulation of telomere maintenance via telomerase"/>
    <property type="evidence" value="ECO:0007669"/>
    <property type="project" value="TreeGrafter"/>
</dbReference>
<dbReference type="Proteomes" id="UP001174997">
    <property type="component" value="Unassembled WGS sequence"/>
</dbReference>
<dbReference type="AlphaFoldDB" id="A0AA39ZGW5"/>
<dbReference type="GO" id="GO:0098505">
    <property type="term" value="F:G-rich strand telomeric DNA binding"/>
    <property type="evidence" value="ECO:0007669"/>
    <property type="project" value="TreeGrafter"/>
</dbReference>
<dbReference type="Pfam" id="PF02765">
    <property type="entry name" value="POT1"/>
    <property type="match status" value="1"/>
</dbReference>
<dbReference type="GO" id="GO:0000783">
    <property type="term" value="C:nuclear telomere cap complex"/>
    <property type="evidence" value="ECO:0007669"/>
    <property type="project" value="TreeGrafter"/>
</dbReference>
<evidence type="ECO:0000256" key="4">
    <source>
        <dbReference type="ARBA" id="ARBA00015253"/>
    </source>
</evidence>
<keyword evidence="8" id="KW-0539">Nucleus</keyword>
<feature type="compositionally biased region" description="Acidic residues" evidence="9">
    <location>
        <begin position="637"/>
        <end position="646"/>
    </location>
</feature>
<feature type="region of interest" description="Disordered" evidence="9">
    <location>
        <begin position="373"/>
        <end position="432"/>
    </location>
</feature>
<evidence type="ECO:0000256" key="5">
    <source>
        <dbReference type="ARBA" id="ARBA00022454"/>
    </source>
</evidence>
<dbReference type="GO" id="GO:0010521">
    <property type="term" value="F:telomerase inhibitor activity"/>
    <property type="evidence" value="ECO:0007669"/>
    <property type="project" value="TreeGrafter"/>
</dbReference>
<dbReference type="FunFam" id="2.40.50.140:FF:000303">
    <property type="entry name" value="Protection of telomeres protein 1"/>
    <property type="match status" value="1"/>
</dbReference>
<protein>
    <recommendedName>
        <fullName evidence="4">Protection of telomeres protein 1</fullName>
    </recommendedName>
</protein>
<feature type="compositionally biased region" description="Low complexity" evidence="9">
    <location>
        <begin position="504"/>
        <end position="514"/>
    </location>
</feature>
<dbReference type="Gene3D" id="2.40.50.140">
    <property type="entry name" value="Nucleic acid-binding proteins"/>
    <property type="match status" value="2"/>
</dbReference>
<gene>
    <name evidence="11" type="ORF">QBC41DRAFT_65972</name>
</gene>
<feature type="domain" description="Telomeric single stranded DNA binding POT1/Cdc13" evidence="10">
    <location>
        <begin position="13"/>
        <end position="159"/>
    </location>
</feature>
<feature type="compositionally biased region" description="Basic and acidic residues" evidence="9">
    <location>
        <begin position="384"/>
        <end position="400"/>
    </location>
</feature>
<evidence type="ECO:0000313" key="11">
    <source>
        <dbReference type="EMBL" id="KAK0670800.1"/>
    </source>
</evidence>
<evidence type="ECO:0000256" key="1">
    <source>
        <dbReference type="ARBA" id="ARBA00004123"/>
    </source>
</evidence>
<feature type="region of interest" description="Disordered" evidence="9">
    <location>
        <begin position="504"/>
        <end position="528"/>
    </location>
</feature>
<comment type="similarity">
    <text evidence="3">Belongs to the telombin family.</text>
</comment>
<dbReference type="InterPro" id="IPR011564">
    <property type="entry name" value="Telomer_end-bd_POT1/Cdc13"/>
</dbReference>
<keyword evidence="6" id="KW-0779">Telomere</keyword>
<dbReference type="InterPro" id="IPR028389">
    <property type="entry name" value="POT1"/>
</dbReference>
<evidence type="ECO:0000313" key="12">
    <source>
        <dbReference type="Proteomes" id="UP001174997"/>
    </source>
</evidence>
<feature type="compositionally biased region" description="Polar residues" evidence="9">
    <location>
        <begin position="621"/>
        <end position="630"/>
    </location>
</feature>
<keyword evidence="5" id="KW-0158">Chromosome</keyword>
<dbReference type="PANTHER" id="PTHR14513">
    <property type="entry name" value="PROTECTION OF TELOMERES 1"/>
    <property type="match status" value="1"/>
</dbReference>
<comment type="subcellular location">
    <subcellularLocation>
        <location evidence="2">Chromosome</location>
        <location evidence="2">Telomere</location>
    </subcellularLocation>
    <subcellularLocation>
        <location evidence="1">Nucleus</location>
    </subcellularLocation>
</comment>
<keyword evidence="12" id="KW-1185">Reference proteome</keyword>
<evidence type="ECO:0000256" key="6">
    <source>
        <dbReference type="ARBA" id="ARBA00022895"/>
    </source>
</evidence>
<evidence type="ECO:0000256" key="8">
    <source>
        <dbReference type="ARBA" id="ARBA00023242"/>
    </source>
</evidence>
<evidence type="ECO:0000259" key="10">
    <source>
        <dbReference type="SMART" id="SM00976"/>
    </source>
</evidence>
<evidence type="ECO:0000256" key="2">
    <source>
        <dbReference type="ARBA" id="ARBA00004574"/>
    </source>
</evidence>
<sequence>MSSQTEVALPKGFIQLRDVLDLQFNAGQIVNVMGSIIDIQAAYKTSNDYKTTWTLTDPSIEDEPHGVKLNIFRPREADIPEIGYQDVVVVHKVKVQRYGGNMSFITNHQTTIRVYESSKIPQPPKSAAVALRPCIKKDERPELTKEIHHLVAVFYQKLDKTNAPSEDAFLQAAQQSANIKDKFSLLQDVQADKFYDLIVRIVRQPHFDFEKATLYVSDYTENPAFHDHLPDKLDGGQDGDAYGYTSQEPAPAADKWIAPEGKRSLQLTCWEPHIRVLQGHVKLGSWIKLKNVQIRYGHDFKHLEGFVREDQKYRDRINIHPLNPEDRENMDNRLKVALRRQQASDKEKKKLIKDIKSAHIAGQKRKALEVHAVVEQPPLNSRGRRNENRALKQKKKEEQAHQNVIAASPMAPSTKSDPPKPEPTQDLTRVGNQQVICEQVNVSITPIRTMLEPSFMHVKMDTDTVKVPVPFVNKKYLSFVRVVDFSPARMEDFAVSRKITQYQDLSDSENSGESSLDEDESSGGDDDPTVKHVWEWRFSLLLEDASPAGGSSPSQVWVVVNNGSGQCLTNLDADDLRKNRKLLSQFQDRMCILWGNLEDVKASKEAAKSSKQPLKKEVNSRPVSRGSNGNRIPMPDLDSDEEEEEANVPTRPGKSGLNETGLFNKPFTCCIKQYGVKTGKKDEWVRVFAMDGVRIKDV</sequence>
<evidence type="ECO:0000256" key="3">
    <source>
        <dbReference type="ARBA" id="ARBA00008442"/>
    </source>
</evidence>
<reference evidence="11" key="1">
    <citation type="submission" date="2023-06" db="EMBL/GenBank/DDBJ databases">
        <title>Genome-scale phylogeny and comparative genomics of the fungal order Sordariales.</title>
        <authorList>
            <consortium name="Lawrence Berkeley National Laboratory"/>
            <person name="Hensen N."/>
            <person name="Bonometti L."/>
            <person name="Westerberg I."/>
            <person name="Brannstrom I.O."/>
            <person name="Guillou S."/>
            <person name="Cros-Aarteil S."/>
            <person name="Calhoun S."/>
            <person name="Haridas S."/>
            <person name="Kuo A."/>
            <person name="Mondo S."/>
            <person name="Pangilinan J."/>
            <person name="Riley R."/>
            <person name="Labutti K."/>
            <person name="Andreopoulos B."/>
            <person name="Lipzen A."/>
            <person name="Chen C."/>
            <person name="Yanf M."/>
            <person name="Daum C."/>
            <person name="Ng V."/>
            <person name="Clum A."/>
            <person name="Steindorff A."/>
            <person name="Ohm R."/>
            <person name="Martin F."/>
            <person name="Silar P."/>
            <person name="Natvig D."/>
            <person name="Lalanne C."/>
            <person name="Gautier V."/>
            <person name="Ament-Velasquez S.L."/>
            <person name="Kruys A."/>
            <person name="Hutchinson M.I."/>
            <person name="Powell A.J."/>
            <person name="Barry K."/>
            <person name="Miller A.N."/>
            <person name="Grigoriev I.V."/>
            <person name="Debuchy R."/>
            <person name="Gladieux P."/>
            <person name="Thoren M.H."/>
            <person name="Johannesson H."/>
        </authorList>
    </citation>
    <scope>NUCLEOTIDE SEQUENCE</scope>
    <source>
        <strain evidence="11">CBS 307.81</strain>
    </source>
</reference>
<dbReference type="EMBL" id="JAULSY010000027">
    <property type="protein sequence ID" value="KAK0670800.1"/>
    <property type="molecule type" value="Genomic_DNA"/>
</dbReference>
<dbReference type="GO" id="GO:0016233">
    <property type="term" value="P:telomere capping"/>
    <property type="evidence" value="ECO:0007669"/>
    <property type="project" value="TreeGrafter"/>
</dbReference>
<dbReference type="Pfam" id="PF16686">
    <property type="entry name" value="POT1PC"/>
    <property type="match status" value="1"/>
</dbReference>
<accession>A0AA39ZGW5</accession>
<evidence type="ECO:0000256" key="9">
    <source>
        <dbReference type="SAM" id="MobiDB-lite"/>
    </source>
</evidence>
<dbReference type="InterPro" id="IPR032042">
    <property type="entry name" value="POT1PC"/>
</dbReference>
<dbReference type="SUPFAM" id="SSF50249">
    <property type="entry name" value="Nucleic acid-binding proteins"/>
    <property type="match status" value="2"/>
</dbReference>
<comment type="caution">
    <text evidence="11">The sequence shown here is derived from an EMBL/GenBank/DDBJ whole genome shotgun (WGS) entry which is preliminary data.</text>
</comment>
<proteinExistence type="inferred from homology"/>
<organism evidence="11 12">
    <name type="scientific">Cercophora samala</name>
    <dbReference type="NCBI Taxonomy" id="330535"/>
    <lineage>
        <taxon>Eukaryota</taxon>
        <taxon>Fungi</taxon>
        <taxon>Dikarya</taxon>
        <taxon>Ascomycota</taxon>
        <taxon>Pezizomycotina</taxon>
        <taxon>Sordariomycetes</taxon>
        <taxon>Sordariomycetidae</taxon>
        <taxon>Sordariales</taxon>
        <taxon>Lasiosphaeriaceae</taxon>
        <taxon>Cercophora</taxon>
    </lineage>
</organism>